<feature type="domain" description="PPM-type phosphatase" evidence="2">
    <location>
        <begin position="237"/>
        <end position="514"/>
    </location>
</feature>
<dbReference type="GO" id="GO:0004722">
    <property type="term" value="F:protein serine/threonine phosphatase activity"/>
    <property type="evidence" value="ECO:0007669"/>
    <property type="project" value="InterPro"/>
</dbReference>
<dbReference type="PANTHER" id="PTHR13832">
    <property type="entry name" value="PROTEIN PHOSPHATASE 2C"/>
    <property type="match status" value="1"/>
</dbReference>
<sequence length="606" mass="67290">MSSSQSQEHRYLWAVGEIAAQKPPGTIVSDRYQVITPHIWADTKPQTEPYVSALLPDEALPYLHLYAHRLHVPQVYGFCRDEVSDREILLLENVPLKNTGDLQPAIFEAWTQASAVRQVYWLWQILQLWTPLLELNVASSLLSPDNLRVEGWRVRLKELIKDSEDSVHTRASFLNPSLSNLGQCWLVWVPESKATIVDSLTAICAAMQQGASFQAVSAQLNQLLIEQSAQLPLRLQVVGATDVGAVRSHNEDTCYPVTAHARTQPHDELSPRLAIVCDGIGGHEGGEVASQLAVQSLQLQIKALLTEIAQQSEPMPPDLLAEQLAAIVRVVNNMISTQNDDQERESRRRMGTTLVMALQIPQRVKLPGGAVANNAHELYLVNVGDSRAYWITPRYCHQLTVDDDVVTREIKQGRSLYRDVLKRPDAGALTQALGTRDGQFLNPSVQRFILEEDGLLLLCSDGLSDNELVEQSWRDYAELVLKEKVSLESAVQSWIDLANQKNGHDNTSIVLTYCHVSSPLPEMRLPGDVKAGDPLASSSNMSLPEVEVPALEEIVSPKRKKANPLGLTIRIILMLLLSGAVGAGIWYSVDPIGFQQLRDSVEKRLR</sequence>
<proteinExistence type="predicted"/>
<comment type="caution">
    <text evidence="3">The sequence shown here is derived from an EMBL/GenBank/DDBJ whole genome shotgun (WGS) entry which is preliminary data.</text>
</comment>
<dbReference type="EMBL" id="PVWG01000004">
    <property type="protein sequence ID" value="PSB20825.1"/>
    <property type="molecule type" value="Genomic_DNA"/>
</dbReference>
<protein>
    <submittedName>
        <fullName evidence="3">Serine/threonine protein phosphatase</fullName>
    </submittedName>
</protein>
<keyword evidence="1" id="KW-0472">Membrane</keyword>
<dbReference type="AlphaFoldDB" id="A0A2T1DK43"/>
<feature type="transmembrane region" description="Helical" evidence="1">
    <location>
        <begin position="567"/>
        <end position="589"/>
    </location>
</feature>
<dbReference type="OrthoDB" id="500607at2"/>
<dbReference type="STRING" id="1920490.GCA_001895925_03439"/>
<dbReference type="InterPro" id="IPR015655">
    <property type="entry name" value="PP2C"/>
</dbReference>
<dbReference type="SMART" id="SM00332">
    <property type="entry name" value="PP2Cc"/>
    <property type="match status" value="1"/>
</dbReference>
<evidence type="ECO:0000313" key="4">
    <source>
        <dbReference type="Proteomes" id="UP000238634"/>
    </source>
</evidence>
<reference evidence="3 4" key="1">
    <citation type="submission" date="2018-02" db="EMBL/GenBank/DDBJ databases">
        <authorList>
            <person name="Cohen D.B."/>
            <person name="Kent A.D."/>
        </authorList>
    </citation>
    <scope>NUCLEOTIDE SEQUENCE [LARGE SCALE GENOMIC DNA]</scope>
    <source>
        <strain evidence="3 4">ULC007</strain>
    </source>
</reference>
<dbReference type="Gene3D" id="3.60.40.10">
    <property type="entry name" value="PPM-type phosphatase domain"/>
    <property type="match status" value="1"/>
</dbReference>
<name>A0A2T1DK43_9CYAN</name>
<keyword evidence="4" id="KW-1185">Reference proteome</keyword>
<dbReference type="SMART" id="SM00331">
    <property type="entry name" value="PP2C_SIG"/>
    <property type="match status" value="1"/>
</dbReference>
<dbReference type="Pfam" id="PF13672">
    <property type="entry name" value="PP2C_2"/>
    <property type="match status" value="1"/>
</dbReference>
<evidence type="ECO:0000256" key="1">
    <source>
        <dbReference type="SAM" id="Phobius"/>
    </source>
</evidence>
<organism evidence="3 4">
    <name type="scientific">Phormidesmis priestleyi ULC007</name>
    <dbReference type="NCBI Taxonomy" id="1920490"/>
    <lineage>
        <taxon>Bacteria</taxon>
        <taxon>Bacillati</taxon>
        <taxon>Cyanobacteriota</taxon>
        <taxon>Cyanophyceae</taxon>
        <taxon>Leptolyngbyales</taxon>
        <taxon>Leptolyngbyaceae</taxon>
        <taxon>Phormidesmis</taxon>
    </lineage>
</organism>
<dbReference type="CDD" id="cd00143">
    <property type="entry name" value="PP2Cc"/>
    <property type="match status" value="1"/>
</dbReference>
<dbReference type="InterPro" id="IPR001932">
    <property type="entry name" value="PPM-type_phosphatase-like_dom"/>
</dbReference>
<dbReference type="SUPFAM" id="SSF81606">
    <property type="entry name" value="PP2C-like"/>
    <property type="match status" value="1"/>
</dbReference>
<dbReference type="PANTHER" id="PTHR13832:SF827">
    <property type="entry name" value="PROTEIN PHOSPHATASE 1L"/>
    <property type="match status" value="1"/>
</dbReference>
<gene>
    <name evidence="3" type="ORF">C7B65_05295</name>
</gene>
<evidence type="ECO:0000313" key="3">
    <source>
        <dbReference type="EMBL" id="PSB20825.1"/>
    </source>
</evidence>
<reference evidence="3 4" key="2">
    <citation type="submission" date="2018-03" db="EMBL/GenBank/DDBJ databases">
        <title>The ancient ancestry and fast evolution of plastids.</title>
        <authorList>
            <person name="Moore K.R."/>
            <person name="Magnabosco C."/>
            <person name="Momper L."/>
            <person name="Gold D.A."/>
            <person name="Bosak T."/>
            <person name="Fournier G.P."/>
        </authorList>
    </citation>
    <scope>NUCLEOTIDE SEQUENCE [LARGE SCALE GENOMIC DNA]</scope>
    <source>
        <strain evidence="3 4">ULC007</strain>
    </source>
</reference>
<accession>A0A2T1DK43</accession>
<dbReference type="InterPro" id="IPR036457">
    <property type="entry name" value="PPM-type-like_dom_sf"/>
</dbReference>
<evidence type="ECO:0000259" key="2">
    <source>
        <dbReference type="PROSITE" id="PS51746"/>
    </source>
</evidence>
<keyword evidence="1" id="KW-1133">Transmembrane helix</keyword>
<dbReference type="RefSeq" id="WP_073070545.1">
    <property type="nucleotide sequence ID" value="NZ_MPPI01000008.1"/>
</dbReference>
<dbReference type="PROSITE" id="PS51746">
    <property type="entry name" value="PPM_2"/>
    <property type="match status" value="1"/>
</dbReference>
<dbReference type="Proteomes" id="UP000238634">
    <property type="component" value="Unassembled WGS sequence"/>
</dbReference>
<keyword evidence="1" id="KW-0812">Transmembrane</keyword>